<gene>
    <name evidence="3" type="ORF">LDC_03629</name>
</gene>
<accession>F8UI49</accession>
<evidence type="ECO:0000256" key="1">
    <source>
        <dbReference type="ARBA" id="ARBA00022737"/>
    </source>
</evidence>
<reference evidence="3" key="1">
    <citation type="submission" date="2011-04" db="EMBL/GenBank/DDBJ databases">
        <title>Taxonomic and functional metagenomic profiling of the microbial community in the anoxic sediment of a brackish shallow lake (Laguna de Carrizo Central Spain).</title>
        <authorList>
            <consortium name="CONSOLIDER consortium CSD2007-00005"/>
            <person name="Guazzaroni M.-E."/>
            <person name="Richter M."/>
            <person name="Garcia-Salamanca A."/>
            <person name="Yarza P."/>
            <person name="Ferrer M."/>
        </authorList>
    </citation>
    <scope>NUCLEOTIDE SEQUENCE</scope>
</reference>
<dbReference type="EMBL" id="JF805320">
    <property type="protein sequence ID" value="AEI30706.1"/>
    <property type="molecule type" value="Genomic_DNA"/>
</dbReference>
<dbReference type="AlphaFoldDB" id="F8UI49"/>
<feature type="non-terminal residue" evidence="3">
    <location>
        <position position="1"/>
    </location>
</feature>
<dbReference type="InterPro" id="IPR006530">
    <property type="entry name" value="YD"/>
</dbReference>
<dbReference type="InterPro" id="IPR056823">
    <property type="entry name" value="TEN-like_YD-shell"/>
</dbReference>
<dbReference type="PANTHER" id="PTHR32305">
    <property type="match status" value="1"/>
</dbReference>
<dbReference type="Gene3D" id="2.180.10.10">
    <property type="entry name" value="RHS repeat-associated core"/>
    <property type="match status" value="1"/>
</dbReference>
<organism evidence="3">
    <name type="scientific">uncultured microorganism</name>
    <dbReference type="NCBI Taxonomy" id="358574"/>
    <lineage>
        <taxon>unclassified sequences</taxon>
        <taxon>environmental samples</taxon>
    </lineage>
</organism>
<evidence type="ECO:0000313" key="3">
    <source>
        <dbReference type="EMBL" id="AEI30706.1"/>
    </source>
</evidence>
<name>F8UI49_9ZZZZ</name>
<dbReference type="Pfam" id="PF25023">
    <property type="entry name" value="TEN_YD-shell"/>
    <property type="match status" value="1"/>
</dbReference>
<protein>
    <submittedName>
        <fullName evidence="3">YD repeat-containing protein</fullName>
    </submittedName>
</protein>
<feature type="domain" description="Teneurin-like YD-shell" evidence="2">
    <location>
        <begin position="109"/>
        <end position="159"/>
    </location>
</feature>
<dbReference type="PANTHER" id="PTHR32305:SF15">
    <property type="entry name" value="PROTEIN RHSA-RELATED"/>
    <property type="match status" value="1"/>
</dbReference>
<sequence length="249" mass="26670">NIYSDTMYDGFGSVVRQYEPYRSTQGTYTETTYDALGRPVSIASSSDGATTRMGYILNQAYVRDPAGKWRRNTTDALGRLTEVKEDVLVNGSSVNPIPGYSNPSGTDLSTTYTYNARDSLLTVTQGSQTRTFAYDSLGRLTSAANPENGTTTYTYRDNGNLYTKTDAGSVVVTSGWDELNRIKAKGYSGGVATPAVTYCYDGNTSGACTGAPSGSPGNLTMVSNSNSVTRYTGYDLLRRVTGSSQKIGT</sequence>
<dbReference type="NCBIfam" id="TIGR01643">
    <property type="entry name" value="YD_repeat_2x"/>
    <property type="match status" value="2"/>
</dbReference>
<evidence type="ECO:0000259" key="2">
    <source>
        <dbReference type="Pfam" id="PF25023"/>
    </source>
</evidence>
<proteinExistence type="predicted"/>
<feature type="non-terminal residue" evidence="3">
    <location>
        <position position="249"/>
    </location>
</feature>
<keyword evidence="1" id="KW-0677">Repeat</keyword>
<dbReference type="InterPro" id="IPR050708">
    <property type="entry name" value="T6SS_VgrG/RHS"/>
</dbReference>